<evidence type="ECO:0000313" key="15">
    <source>
        <dbReference type="Proteomes" id="UP001597389"/>
    </source>
</evidence>
<dbReference type="InterPro" id="IPR027477">
    <property type="entry name" value="Succ_DH/fumarate_Rdtase_cat_sf"/>
</dbReference>
<dbReference type="InterPro" id="IPR005288">
    <property type="entry name" value="NadB"/>
</dbReference>
<dbReference type="GO" id="GO:0008734">
    <property type="term" value="F:L-aspartate oxidase activity"/>
    <property type="evidence" value="ECO:0007669"/>
    <property type="project" value="UniProtKB-EC"/>
</dbReference>
<reference evidence="15" key="1">
    <citation type="journal article" date="2019" name="Int. J. Syst. Evol. Microbiol.">
        <title>The Global Catalogue of Microorganisms (GCM) 10K type strain sequencing project: providing services to taxonomists for standard genome sequencing and annotation.</title>
        <authorList>
            <consortium name="The Broad Institute Genomics Platform"/>
            <consortium name="The Broad Institute Genome Sequencing Center for Infectious Disease"/>
            <person name="Wu L."/>
            <person name="Ma J."/>
        </authorList>
    </citation>
    <scope>NUCLEOTIDE SEQUENCE [LARGE SCALE GENOMIC DNA]</scope>
    <source>
        <strain evidence="15">CCUG 57942</strain>
    </source>
</reference>
<comment type="pathway">
    <text evidence="2 11">Cofactor biosynthesis; NAD(+) biosynthesis; iminoaspartate from L-aspartate (oxidase route): step 1/1.</text>
</comment>
<dbReference type="EC" id="1.4.3.16" evidence="4 10"/>
<comment type="caution">
    <text evidence="14">The sequence shown here is derived from an EMBL/GenBank/DDBJ whole genome shotgun (WGS) entry which is preliminary data.</text>
</comment>
<gene>
    <name evidence="14" type="primary">nadB</name>
    <name evidence="14" type="ORF">ACFSW8_04980</name>
</gene>
<dbReference type="InterPro" id="IPR003953">
    <property type="entry name" value="FAD-dep_OxRdtase_2_FAD-bd"/>
</dbReference>
<keyword evidence="8 11" id="KW-0560">Oxidoreductase</keyword>
<comment type="function">
    <text evidence="11">Catalyzes the oxidation of L-aspartate to iminoaspartate.</text>
</comment>
<evidence type="ECO:0000259" key="13">
    <source>
        <dbReference type="Pfam" id="PF02910"/>
    </source>
</evidence>
<dbReference type="NCBIfam" id="NF006567">
    <property type="entry name" value="PRK09077.1"/>
    <property type="match status" value="1"/>
</dbReference>
<proteinExistence type="inferred from homology"/>
<dbReference type="PRINTS" id="PR00368">
    <property type="entry name" value="FADPNR"/>
</dbReference>
<keyword evidence="7 11" id="KW-0274">FAD</keyword>
<dbReference type="InterPro" id="IPR015939">
    <property type="entry name" value="Fum_Rdtase/Succ_DH_flav-like_C"/>
</dbReference>
<dbReference type="Gene3D" id="3.50.50.60">
    <property type="entry name" value="FAD/NAD(P)-binding domain"/>
    <property type="match status" value="1"/>
</dbReference>
<dbReference type="Proteomes" id="UP001597389">
    <property type="component" value="Unassembled WGS sequence"/>
</dbReference>
<dbReference type="SUPFAM" id="SSF51905">
    <property type="entry name" value="FAD/NAD(P)-binding domain"/>
    <property type="match status" value="1"/>
</dbReference>
<evidence type="ECO:0000256" key="4">
    <source>
        <dbReference type="ARBA" id="ARBA00012173"/>
    </source>
</evidence>
<evidence type="ECO:0000256" key="9">
    <source>
        <dbReference type="ARBA" id="ARBA00048305"/>
    </source>
</evidence>
<dbReference type="PANTHER" id="PTHR42716">
    <property type="entry name" value="L-ASPARTATE OXIDASE"/>
    <property type="match status" value="1"/>
</dbReference>
<dbReference type="RefSeq" id="WP_377090412.1">
    <property type="nucleotide sequence ID" value="NZ_JBHSJL010000014.1"/>
</dbReference>
<dbReference type="Pfam" id="PF02910">
    <property type="entry name" value="Succ_DH_flav_C"/>
    <property type="match status" value="1"/>
</dbReference>
<dbReference type="PANTHER" id="PTHR42716:SF2">
    <property type="entry name" value="L-ASPARTATE OXIDASE, CHLOROPLASTIC"/>
    <property type="match status" value="1"/>
</dbReference>
<dbReference type="PIRSF" id="PIRSF000171">
    <property type="entry name" value="SDHA_APRA_LASPO"/>
    <property type="match status" value="1"/>
</dbReference>
<comment type="catalytic activity">
    <reaction evidence="9">
        <text>L-aspartate + O2 = iminosuccinate + H2O2</text>
        <dbReference type="Rhea" id="RHEA:25876"/>
        <dbReference type="ChEBI" id="CHEBI:15379"/>
        <dbReference type="ChEBI" id="CHEBI:16240"/>
        <dbReference type="ChEBI" id="CHEBI:29991"/>
        <dbReference type="ChEBI" id="CHEBI:77875"/>
        <dbReference type="EC" id="1.4.3.16"/>
    </reaction>
    <physiologicalReaction direction="left-to-right" evidence="9">
        <dbReference type="Rhea" id="RHEA:25877"/>
    </physiologicalReaction>
</comment>
<name>A0ABW4Z8I9_9BACT</name>
<dbReference type="SUPFAM" id="SSF46977">
    <property type="entry name" value="Succinate dehydrogenase/fumarate reductase flavoprotein C-terminal domain"/>
    <property type="match status" value="1"/>
</dbReference>
<feature type="domain" description="Fumarate reductase/succinate dehydrogenase flavoprotein-like C-terminal" evidence="13">
    <location>
        <begin position="446"/>
        <end position="530"/>
    </location>
</feature>
<organism evidence="14 15">
    <name type="scientific">Rubritalea tangerina</name>
    <dbReference type="NCBI Taxonomy" id="430798"/>
    <lineage>
        <taxon>Bacteria</taxon>
        <taxon>Pseudomonadati</taxon>
        <taxon>Verrucomicrobiota</taxon>
        <taxon>Verrucomicrobiia</taxon>
        <taxon>Verrucomicrobiales</taxon>
        <taxon>Rubritaleaceae</taxon>
        <taxon>Rubritalea</taxon>
    </lineage>
</organism>
<protein>
    <recommendedName>
        <fullName evidence="4 10">L-aspartate oxidase</fullName>
        <ecNumber evidence="4 10">1.4.3.16</ecNumber>
    </recommendedName>
</protein>
<dbReference type="NCBIfam" id="TIGR00551">
    <property type="entry name" value="nadB"/>
    <property type="match status" value="1"/>
</dbReference>
<comment type="similarity">
    <text evidence="3 11">Belongs to the FAD-dependent oxidoreductase 2 family. NadB subfamily.</text>
</comment>
<evidence type="ECO:0000256" key="10">
    <source>
        <dbReference type="NCBIfam" id="TIGR00551"/>
    </source>
</evidence>
<keyword evidence="15" id="KW-1185">Reference proteome</keyword>
<evidence type="ECO:0000256" key="8">
    <source>
        <dbReference type="ARBA" id="ARBA00023002"/>
    </source>
</evidence>
<evidence type="ECO:0000256" key="2">
    <source>
        <dbReference type="ARBA" id="ARBA00004950"/>
    </source>
</evidence>
<dbReference type="EMBL" id="JBHUJB010000021">
    <property type="protein sequence ID" value="MFD2158244.1"/>
    <property type="molecule type" value="Genomic_DNA"/>
</dbReference>
<evidence type="ECO:0000256" key="3">
    <source>
        <dbReference type="ARBA" id="ARBA00008562"/>
    </source>
</evidence>
<dbReference type="Pfam" id="PF00890">
    <property type="entry name" value="FAD_binding_2"/>
    <property type="match status" value="1"/>
</dbReference>
<dbReference type="PRINTS" id="PR00411">
    <property type="entry name" value="PNDRDTASEI"/>
</dbReference>
<evidence type="ECO:0000256" key="6">
    <source>
        <dbReference type="ARBA" id="ARBA00022642"/>
    </source>
</evidence>
<sequence length="540" mass="59340">MHSDFLVIGSGIAGLSFALKAAEHGTVIILTKGEALDSNTAWAQGGISAVLDEPLRAEGDTYDRHIEDTIDAGAGLCKEDVVRQIVEEGAASIDDLVSHGVHFDKDEKQSDQYNLGNEGGHTKRRVLHSKDTTGYAIASALIDAAKEHPNITLLEHHFAIDLITTGKLGAVTEDRVLGAYVLDEASGEVNIFRSDRIVLATGGCGKVYLYTTNPDSSTGDGLAMAWRAGATIANMEFVQFHPTCFYNPAATGAKARSFLVSEAVRGEGGRLINGKGEEFTYEHDPRGSLAPRDIVARAIDHEIKKTGASCVYLDVTHKPKGFMQERFPNIYNTLLKFGLDCEQEPIPVVPAAHYQCGGVSTDVNGKTTIRGLFAVGEVACTGLHGANRLASNSLLEGNVVARRALCAMMKSYPPNHPSPSSPPIPEWEVGDATPLDEQVLITHNWDEIRRLMWNYVSIVRTDNRLLRAAHRLRNLRKEVREFYWGFKVNSDILELRNLVTVAALVVDCAIRRKESRGIHYTLDYPDKVDSYQRDTELRRF</sequence>
<evidence type="ECO:0000256" key="5">
    <source>
        <dbReference type="ARBA" id="ARBA00022630"/>
    </source>
</evidence>
<dbReference type="InterPro" id="IPR036188">
    <property type="entry name" value="FAD/NAD-bd_sf"/>
</dbReference>
<dbReference type="SUPFAM" id="SSF56425">
    <property type="entry name" value="Succinate dehydrogenase/fumarate reductase flavoprotein, catalytic domain"/>
    <property type="match status" value="1"/>
</dbReference>
<keyword evidence="6 11" id="KW-0662">Pyridine nucleotide biosynthesis</keyword>
<dbReference type="Gene3D" id="3.90.700.10">
    <property type="entry name" value="Succinate dehydrogenase/fumarate reductase flavoprotein, catalytic domain"/>
    <property type="match status" value="1"/>
</dbReference>
<dbReference type="InterPro" id="IPR037099">
    <property type="entry name" value="Fum_R/Succ_DH_flav-like_C_sf"/>
</dbReference>
<evidence type="ECO:0000256" key="11">
    <source>
        <dbReference type="RuleBase" id="RU362049"/>
    </source>
</evidence>
<comment type="cofactor">
    <cofactor evidence="1 11">
        <name>FAD</name>
        <dbReference type="ChEBI" id="CHEBI:57692"/>
    </cofactor>
</comment>
<dbReference type="Gene3D" id="1.20.58.100">
    <property type="entry name" value="Fumarate reductase/succinate dehydrogenase flavoprotein-like, C-terminal domain"/>
    <property type="match status" value="1"/>
</dbReference>
<feature type="domain" description="FAD-dependent oxidoreductase 2 FAD-binding" evidence="12">
    <location>
        <begin position="4"/>
        <end position="394"/>
    </location>
</feature>
<evidence type="ECO:0000256" key="1">
    <source>
        <dbReference type="ARBA" id="ARBA00001974"/>
    </source>
</evidence>
<evidence type="ECO:0000259" key="12">
    <source>
        <dbReference type="Pfam" id="PF00890"/>
    </source>
</evidence>
<evidence type="ECO:0000313" key="14">
    <source>
        <dbReference type="EMBL" id="MFD2158244.1"/>
    </source>
</evidence>
<keyword evidence="5 11" id="KW-0285">Flavoprotein</keyword>
<comment type="subcellular location">
    <subcellularLocation>
        <location evidence="11">Cytoplasm</location>
    </subcellularLocation>
</comment>
<evidence type="ECO:0000256" key="7">
    <source>
        <dbReference type="ARBA" id="ARBA00022827"/>
    </source>
</evidence>
<accession>A0ABW4Z8I9</accession>